<dbReference type="EMBL" id="JBJUIK010000015">
    <property type="protein sequence ID" value="KAL3502075.1"/>
    <property type="molecule type" value="Genomic_DNA"/>
</dbReference>
<keyword evidence="2" id="KW-1185">Reference proteome</keyword>
<dbReference type="Proteomes" id="UP001630127">
    <property type="component" value="Unassembled WGS sequence"/>
</dbReference>
<accession>A0ABD2Y8C8</accession>
<dbReference type="AlphaFoldDB" id="A0ABD2Y8C8"/>
<sequence>MLATDVALRSCFQKLLLSSRELNLYVKADIIEDVIEGKKFESSEDEDYSGNEIEEFSGCESDYDMDEDEDNVLFVANINKGSEWLGIAHNKEILVLNAETSRGADDLIDVDSGEKGQAPDSGFEFESVHGSNEDELDKKCIMFNPKIINDPQLELGMNFSSKKSLN</sequence>
<reference evidence="1 2" key="1">
    <citation type="submission" date="2024-11" db="EMBL/GenBank/DDBJ databases">
        <title>A near-complete genome assembly of Cinchona calisaya.</title>
        <authorList>
            <person name="Lian D.C."/>
            <person name="Zhao X.W."/>
            <person name="Wei L."/>
        </authorList>
    </citation>
    <scope>NUCLEOTIDE SEQUENCE [LARGE SCALE GENOMIC DNA]</scope>
    <source>
        <tissue evidence="1">Nenye</tissue>
    </source>
</reference>
<proteinExistence type="predicted"/>
<name>A0ABD2Y8C8_9GENT</name>
<evidence type="ECO:0000313" key="1">
    <source>
        <dbReference type="EMBL" id="KAL3502075.1"/>
    </source>
</evidence>
<protein>
    <submittedName>
        <fullName evidence="1">Uncharacterized protein</fullName>
    </submittedName>
</protein>
<comment type="caution">
    <text evidence="1">The sequence shown here is derived from an EMBL/GenBank/DDBJ whole genome shotgun (WGS) entry which is preliminary data.</text>
</comment>
<organism evidence="1 2">
    <name type="scientific">Cinchona calisaya</name>
    <dbReference type="NCBI Taxonomy" id="153742"/>
    <lineage>
        <taxon>Eukaryota</taxon>
        <taxon>Viridiplantae</taxon>
        <taxon>Streptophyta</taxon>
        <taxon>Embryophyta</taxon>
        <taxon>Tracheophyta</taxon>
        <taxon>Spermatophyta</taxon>
        <taxon>Magnoliopsida</taxon>
        <taxon>eudicotyledons</taxon>
        <taxon>Gunneridae</taxon>
        <taxon>Pentapetalae</taxon>
        <taxon>asterids</taxon>
        <taxon>lamiids</taxon>
        <taxon>Gentianales</taxon>
        <taxon>Rubiaceae</taxon>
        <taxon>Cinchonoideae</taxon>
        <taxon>Cinchoneae</taxon>
        <taxon>Cinchona</taxon>
    </lineage>
</organism>
<evidence type="ECO:0000313" key="2">
    <source>
        <dbReference type="Proteomes" id="UP001630127"/>
    </source>
</evidence>
<gene>
    <name evidence="1" type="ORF">ACH5RR_036524</name>
</gene>